<protein>
    <submittedName>
        <fullName evidence="1">Uncharacterized protein</fullName>
    </submittedName>
</protein>
<accession>A0ACC1T9G7</accession>
<gene>
    <name evidence="1" type="ORF">NM688_g2056</name>
</gene>
<organism evidence="1 2">
    <name type="scientific">Phlebia brevispora</name>
    <dbReference type="NCBI Taxonomy" id="194682"/>
    <lineage>
        <taxon>Eukaryota</taxon>
        <taxon>Fungi</taxon>
        <taxon>Dikarya</taxon>
        <taxon>Basidiomycota</taxon>
        <taxon>Agaricomycotina</taxon>
        <taxon>Agaricomycetes</taxon>
        <taxon>Polyporales</taxon>
        <taxon>Meruliaceae</taxon>
        <taxon>Phlebia</taxon>
    </lineage>
</organism>
<sequence length="706" mass="79574">MDRSASTSTSIHVQANPSQTETSMPPKKRLKRHRKDKPGADGNHPICHLNRIPLEILAEVLSYTTPRDILALARSSKYYCDTLVKPSCDFIWKKARTRYTPAPIPDPTPNFTEASYAAFIFDYGKCEMCNKETKTMYASFALHVRLCPRSSMCRNTWRAQKAVEIRPGDVPRYSRALERLPSLEYKNFGHSSTLSGGSTAELSRPSGLILRKTQWASAMDEYNKAALEKNALTKYDARQLAAVQRKNRIMEHCMKLVKWRIAHEEEAKRVRSENLTIAKSTANGRWPLYDLLQTPSYGLLFHSKNKSLELITERDFALIQSSVEVELADLSETRRRREAENSYRQRREDVERYYKNLKANGGTGGILPGLSEFRKLPIVHKMQNKTTGTASSGIYKDLQRNKVINDLVMEDLTRWEASASASFAALLGYPGWKQTGGKVQLHPAVRPNALFLCKRCETRANGRRQCRSMSFEEACDHRCINLSKKERTKDSWNVRYFYPDTKAIDAVNQFLVCCGIKANDPHSRAAVGEIGTRILCLSCHSIIVMNYDMLLSHCKRHDEMRMKVLPQSQVEAFVNRPVEHGLLAQLTPSSPSAMALREKRVYGCRHCLQPGAADVPTEAESAPTTALSSTKHVLQGPTPADSSEGVRKKTRGSQPKAGQGRPPKMFTFDGLRSHVKEKHGILWIGDEDFYKEIADNTGVDTAPSTT</sequence>
<evidence type="ECO:0000313" key="1">
    <source>
        <dbReference type="EMBL" id="KAJ3556390.1"/>
    </source>
</evidence>
<comment type="caution">
    <text evidence="1">The sequence shown here is derived from an EMBL/GenBank/DDBJ whole genome shotgun (WGS) entry which is preliminary data.</text>
</comment>
<name>A0ACC1T9G7_9APHY</name>
<reference evidence="1" key="1">
    <citation type="submission" date="2022-07" db="EMBL/GenBank/DDBJ databases">
        <title>Genome Sequence of Phlebia brevispora.</title>
        <authorList>
            <person name="Buettner E."/>
        </authorList>
    </citation>
    <scope>NUCLEOTIDE SEQUENCE</scope>
    <source>
        <strain evidence="1">MPL23</strain>
    </source>
</reference>
<dbReference type="Proteomes" id="UP001148662">
    <property type="component" value="Unassembled WGS sequence"/>
</dbReference>
<evidence type="ECO:0000313" key="2">
    <source>
        <dbReference type="Proteomes" id="UP001148662"/>
    </source>
</evidence>
<dbReference type="EMBL" id="JANHOG010000245">
    <property type="protein sequence ID" value="KAJ3556390.1"/>
    <property type="molecule type" value="Genomic_DNA"/>
</dbReference>
<proteinExistence type="predicted"/>
<keyword evidence="2" id="KW-1185">Reference proteome</keyword>